<proteinExistence type="predicted"/>
<protein>
    <submittedName>
        <fullName evidence="2">MarR family transcriptional regulator</fullName>
    </submittedName>
</protein>
<sequence length="156" mass="18065">MKQSEWMKMDLRQSMERFYVGMVVNELRLANGAISQGITHNSLLYLDLIAYTDKCTVSRLADMLHIAKSAVTLKVKELERLGLVTKTQSDEDKRVFYLSVNEPVRAEYRAYDRVLYAALDEVERRHSPEEVAMLCDMLESIHRSFCQLSQLEKGEL</sequence>
<dbReference type="InterPro" id="IPR039422">
    <property type="entry name" value="MarR/SlyA-like"/>
</dbReference>
<gene>
    <name evidence="2" type="ORF">WMO24_09395</name>
</gene>
<dbReference type="PROSITE" id="PS50995">
    <property type="entry name" value="HTH_MARR_2"/>
    <property type="match status" value="1"/>
</dbReference>
<dbReference type="Proteomes" id="UP001477672">
    <property type="component" value="Unassembled WGS sequence"/>
</dbReference>
<dbReference type="PANTHER" id="PTHR33164">
    <property type="entry name" value="TRANSCRIPTIONAL REGULATOR, MARR FAMILY"/>
    <property type="match status" value="1"/>
</dbReference>
<dbReference type="PANTHER" id="PTHR33164:SF43">
    <property type="entry name" value="HTH-TYPE TRANSCRIPTIONAL REPRESSOR YETL"/>
    <property type="match status" value="1"/>
</dbReference>
<evidence type="ECO:0000313" key="3">
    <source>
        <dbReference type="Proteomes" id="UP001477672"/>
    </source>
</evidence>
<keyword evidence="3" id="KW-1185">Reference proteome</keyword>
<dbReference type="SMART" id="SM00347">
    <property type="entry name" value="HTH_MARR"/>
    <property type="match status" value="1"/>
</dbReference>
<dbReference type="InterPro" id="IPR036390">
    <property type="entry name" value="WH_DNA-bd_sf"/>
</dbReference>
<dbReference type="InterPro" id="IPR036388">
    <property type="entry name" value="WH-like_DNA-bd_sf"/>
</dbReference>
<comment type="caution">
    <text evidence="2">The sequence shown here is derived from an EMBL/GenBank/DDBJ whole genome shotgun (WGS) entry which is preliminary data.</text>
</comment>
<dbReference type="InterPro" id="IPR000835">
    <property type="entry name" value="HTH_MarR-typ"/>
</dbReference>
<reference evidence="2 3" key="1">
    <citation type="submission" date="2024-03" db="EMBL/GenBank/DDBJ databases">
        <title>Human intestinal bacterial collection.</title>
        <authorList>
            <person name="Pauvert C."/>
            <person name="Hitch T.C.A."/>
            <person name="Clavel T."/>
        </authorList>
    </citation>
    <scope>NUCLEOTIDE SEQUENCE [LARGE SCALE GENOMIC DNA]</scope>
    <source>
        <strain evidence="2 3">CLA-JM-H11</strain>
    </source>
</reference>
<dbReference type="Gene3D" id="1.10.10.10">
    <property type="entry name" value="Winged helix-like DNA-binding domain superfamily/Winged helix DNA-binding domain"/>
    <property type="match status" value="1"/>
</dbReference>
<accession>A0ABV1GFL8</accession>
<dbReference type="Pfam" id="PF01047">
    <property type="entry name" value="MarR"/>
    <property type="match status" value="1"/>
</dbReference>
<organism evidence="2 3">
    <name type="scientific">Ruthenibacterium intestinale</name>
    <dbReference type="NCBI Taxonomy" id="3133163"/>
    <lineage>
        <taxon>Bacteria</taxon>
        <taxon>Bacillati</taxon>
        <taxon>Bacillota</taxon>
        <taxon>Clostridia</taxon>
        <taxon>Eubacteriales</taxon>
        <taxon>Oscillospiraceae</taxon>
        <taxon>Ruthenibacterium</taxon>
    </lineage>
</organism>
<name>A0ABV1GFL8_9FIRM</name>
<dbReference type="SUPFAM" id="SSF46785">
    <property type="entry name" value="Winged helix' DNA-binding domain"/>
    <property type="match status" value="1"/>
</dbReference>
<evidence type="ECO:0000259" key="1">
    <source>
        <dbReference type="PROSITE" id="PS50995"/>
    </source>
</evidence>
<evidence type="ECO:0000313" key="2">
    <source>
        <dbReference type="EMBL" id="MEQ2520640.1"/>
    </source>
</evidence>
<dbReference type="RefSeq" id="WP_349216186.1">
    <property type="nucleotide sequence ID" value="NZ_JBBMFA010000094.1"/>
</dbReference>
<dbReference type="EMBL" id="JBBMFA010000094">
    <property type="protein sequence ID" value="MEQ2520640.1"/>
    <property type="molecule type" value="Genomic_DNA"/>
</dbReference>
<feature type="domain" description="HTH marR-type" evidence="1">
    <location>
        <begin position="8"/>
        <end position="143"/>
    </location>
</feature>